<evidence type="ECO:0000256" key="9">
    <source>
        <dbReference type="ARBA" id="ARBA00022842"/>
    </source>
</evidence>
<dbReference type="Pfam" id="PF16212">
    <property type="entry name" value="PhoLip_ATPase_C"/>
    <property type="match status" value="1"/>
</dbReference>
<evidence type="ECO:0000256" key="6">
    <source>
        <dbReference type="ARBA" id="ARBA00022723"/>
    </source>
</evidence>
<keyword evidence="11 18" id="KW-1133">Transmembrane helix</keyword>
<feature type="binding site" evidence="16">
    <location>
        <position position="378"/>
    </location>
    <ligand>
        <name>ATP</name>
        <dbReference type="ChEBI" id="CHEBI:30616"/>
    </ligand>
</feature>
<feature type="binding site" evidence="17">
    <location>
        <position position="795"/>
    </location>
    <ligand>
        <name>Mg(2+)</name>
        <dbReference type="ChEBI" id="CHEBI:18420"/>
    </ligand>
</feature>
<feature type="binding site" evidence="16">
    <location>
        <position position="377"/>
    </location>
    <ligand>
        <name>ATP</name>
        <dbReference type="ChEBI" id="CHEBI:30616"/>
    </ligand>
</feature>
<feature type="region of interest" description="Disordered" evidence="19">
    <location>
        <begin position="1126"/>
        <end position="1148"/>
    </location>
</feature>
<feature type="binding site" evidence="16">
    <location>
        <position position="478"/>
    </location>
    <ligand>
        <name>ATP</name>
        <dbReference type="ChEBI" id="CHEBI:30616"/>
    </ligand>
</feature>
<dbReference type="InterPro" id="IPR001757">
    <property type="entry name" value="P_typ_ATPase"/>
</dbReference>
<dbReference type="InterPro" id="IPR023214">
    <property type="entry name" value="HAD_sf"/>
</dbReference>
<comment type="cofactor">
    <cofactor evidence="1 17">
        <name>Mg(2+)</name>
        <dbReference type="ChEBI" id="CHEBI:18420"/>
    </cofactor>
</comment>
<evidence type="ECO:0000256" key="5">
    <source>
        <dbReference type="ARBA" id="ARBA00022692"/>
    </source>
</evidence>
<feature type="binding site" evidence="17">
    <location>
        <position position="376"/>
    </location>
    <ligand>
        <name>Mg(2+)</name>
        <dbReference type="ChEBI" id="CHEBI:18420"/>
    </ligand>
</feature>
<feature type="binding site" evidence="17">
    <location>
        <position position="378"/>
    </location>
    <ligand>
        <name>Mg(2+)</name>
        <dbReference type="ChEBI" id="CHEBI:18420"/>
    </ligand>
</feature>
<dbReference type="FunFam" id="3.40.50.1000:FF:000014">
    <property type="entry name" value="Phospholipid-transporting ATPase"/>
    <property type="match status" value="1"/>
</dbReference>
<evidence type="ECO:0000313" key="22">
    <source>
        <dbReference type="Ensembl" id="ENSSDUP00000028336.1"/>
    </source>
</evidence>
<evidence type="ECO:0000256" key="19">
    <source>
        <dbReference type="SAM" id="MobiDB-lite"/>
    </source>
</evidence>
<dbReference type="SUPFAM" id="SSF81665">
    <property type="entry name" value="Calcium ATPase, transmembrane domain M"/>
    <property type="match status" value="1"/>
</dbReference>
<dbReference type="InterPro" id="IPR036412">
    <property type="entry name" value="HAD-like_sf"/>
</dbReference>
<dbReference type="FunFam" id="3.40.1110.10:FF:000188">
    <property type="entry name" value="Phospholipid-transporting ATPase"/>
    <property type="match status" value="1"/>
</dbReference>
<dbReference type="SUPFAM" id="SSF56784">
    <property type="entry name" value="HAD-like"/>
    <property type="match status" value="1"/>
</dbReference>
<keyword evidence="23" id="KW-1185">Reference proteome</keyword>
<comment type="catalytic activity">
    <reaction evidence="14 18">
        <text>ATP + H2O + phospholipidSide 1 = ADP + phosphate + phospholipidSide 2.</text>
        <dbReference type="EC" id="7.6.2.1"/>
    </reaction>
</comment>
<dbReference type="GO" id="GO:0000287">
    <property type="term" value="F:magnesium ion binding"/>
    <property type="evidence" value="ECO:0007669"/>
    <property type="project" value="UniProtKB-UniRule"/>
</dbReference>
<sequence>ERFLRANDRPFNLSYHYAQNNAIKTSKYNIFTFLPLNLFEQLRRLANAYFLFLFVLQLIPQVSSLSWFTTAVPLVLVLSITAVKDASDDINRHKSDNQVNNRRVDVLIDGLRNEKWMNVQVGDIIKLENNQFVTADLLLLSSSEPLNLVYVETAELDETNLKVKQALTVTGELGDGIGALAGFTEVRCEPPNNRLDKFKGTLTLDGQTYALDNDKVLLRGCTLRNTEWCFGLVIFGPDTKLMQNSGKTRFKRTSIDHLMNVLVLCIFGFLASMCSVLAIGNAIWEVREGSMFTAFLPRDPGVDAPLSSFLSFWSYVIVLNTVVPISLYVVEIIRLGNSFYIDWDRKMYYPKNDTPAQARTTTLNEELGQIKYIFSDKTGTLTQNIMTFNKCSINGKAYELFDFSGQRVEITEKTERVDFSWNKLADPKFIFHDHSVVETVREGNPEAQAFFRLLALCHTVMPEEKKEELYYQAQSPDEGALVTAARNFGFVFRSRTPESITVVEMGRQVTYELLAVLDFNNVRKRMSVIRSPDGKLTLFCKGADTIIYERLHPACNKLMEVTTGHLNEYAGDGLRTLVLAYKDLDEGYMDDWRRRHHEASTAMDGREERLDELYEEIEKDLMLLGATAVEDKLQDGVPQTIEQLAKADIKIWVLTGDKQTAENIGYSCNMLREEMKEIFVVAANTAEGVKEELNARRKMCPDAAEEPSVIKARAGLFWLQKTETVQDEKVDGDYGLVINGHSLAFALEKNLQLELLRTACMCQTVICCRVTPLQKAQVVQLVKKYKQAVTLAIGDGANDVSMIKAHIGVGISGQEGMQAVLSSDFSFAQFRYLQRLLLVHGRWSYLRMCKFLRYFFYKNFTFTFVHFWYAFFCGFSAQTVYDEWFITLYNLVYTALPVLGMSLFDQDVNDRWSFQYPQLYTPGQLNLYFSKKAFVRCMMHSCYSSLILFFIPWAAIYDTVRDDGKDISDYQSFALLAQTCLLVVVNIQLCLDTHYWTAVNQFFVWGSLAAYFAITFTMYSNGMFLIFTSSFPFIGEYRFSSFIMYCMEAERLSVPTSPLCESDRWSDVSVSPGTARNSLNQPNVWLTIFLASLLCILPVVAFRFILIQLRPTINDKVRYKVRKEALPAPAPRRPPARRISTRRSGYAFSHSQGYGDLVTSRRFLLKRPLKNRHVLFTQTDSPLAQNQPQHYRTIAEESEESSSQSP</sequence>
<dbReference type="GO" id="GO:0045332">
    <property type="term" value="P:phospholipid translocation"/>
    <property type="evidence" value="ECO:0007669"/>
    <property type="project" value="TreeGrafter"/>
</dbReference>
<feature type="transmembrane region" description="Helical" evidence="18">
    <location>
        <begin position="65"/>
        <end position="83"/>
    </location>
</feature>
<feature type="binding site" evidence="16">
    <location>
        <position position="775"/>
    </location>
    <ligand>
        <name>ATP</name>
        <dbReference type="ChEBI" id="CHEBI:30616"/>
    </ligand>
</feature>
<dbReference type="PROSITE" id="PS00154">
    <property type="entry name" value="ATPASE_E1_E2"/>
    <property type="match status" value="1"/>
</dbReference>
<dbReference type="Gene3D" id="3.40.50.1000">
    <property type="entry name" value="HAD superfamily/HAD-like"/>
    <property type="match status" value="1"/>
</dbReference>
<name>A0A3B4VBZ5_SERDU</name>
<feature type="transmembrane region" description="Helical" evidence="18">
    <location>
        <begin position="42"/>
        <end position="59"/>
    </location>
</feature>
<feature type="binding site" evidence="16">
    <location>
        <position position="655"/>
    </location>
    <ligand>
        <name>ATP</name>
        <dbReference type="ChEBI" id="CHEBI:30616"/>
    </ligand>
</feature>
<dbReference type="PANTHER" id="PTHR24092">
    <property type="entry name" value="PROBABLE PHOSPHOLIPID-TRANSPORTING ATPASE"/>
    <property type="match status" value="1"/>
</dbReference>
<evidence type="ECO:0000256" key="1">
    <source>
        <dbReference type="ARBA" id="ARBA00001946"/>
    </source>
</evidence>
<feature type="binding site" evidence="16">
    <location>
        <position position="799"/>
    </location>
    <ligand>
        <name>ATP</name>
        <dbReference type="ChEBI" id="CHEBI:30616"/>
    </ligand>
</feature>
<dbReference type="GO" id="GO:0005886">
    <property type="term" value="C:plasma membrane"/>
    <property type="evidence" value="ECO:0007669"/>
    <property type="project" value="TreeGrafter"/>
</dbReference>
<dbReference type="InterPro" id="IPR032631">
    <property type="entry name" value="P-type_ATPase_N"/>
</dbReference>
<evidence type="ECO:0000259" key="21">
    <source>
        <dbReference type="Pfam" id="PF16212"/>
    </source>
</evidence>
<dbReference type="EC" id="7.6.2.1" evidence="18"/>
<evidence type="ECO:0000256" key="12">
    <source>
        <dbReference type="ARBA" id="ARBA00023055"/>
    </source>
</evidence>
<feature type="domain" description="P-type ATPase N-terminal" evidence="20">
    <location>
        <begin position="6"/>
        <end position="70"/>
    </location>
</feature>
<evidence type="ECO:0000256" key="2">
    <source>
        <dbReference type="ARBA" id="ARBA00004127"/>
    </source>
</evidence>
<evidence type="ECO:0000256" key="14">
    <source>
        <dbReference type="ARBA" id="ARBA00034036"/>
    </source>
</evidence>
<keyword evidence="10 18" id="KW-1278">Translocase</keyword>
<organism evidence="22 23">
    <name type="scientific">Seriola dumerili</name>
    <name type="common">Greater amberjack</name>
    <name type="synonym">Caranx dumerili</name>
    <dbReference type="NCBI Taxonomy" id="41447"/>
    <lineage>
        <taxon>Eukaryota</taxon>
        <taxon>Metazoa</taxon>
        <taxon>Chordata</taxon>
        <taxon>Craniata</taxon>
        <taxon>Vertebrata</taxon>
        <taxon>Euteleostomi</taxon>
        <taxon>Actinopterygii</taxon>
        <taxon>Neopterygii</taxon>
        <taxon>Teleostei</taxon>
        <taxon>Neoteleostei</taxon>
        <taxon>Acanthomorphata</taxon>
        <taxon>Carangaria</taxon>
        <taxon>Carangiformes</taxon>
        <taxon>Carangidae</taxon>
        <taxon>Seriola</taxon>
    </lineage>
</organism>
<evidence type="ECO:0000256" key="8">
    <source>
        <dbReference type="ARBA" id="ARBA00022840"/>
    </source>
</evidence>
<dbReference type="SFLD" id="SFLDF00027">
    <property type="entry name" value="p-type_atpase"/>
    <property type="match status" value="1"/>
</dbReference>
<feature type="transmembrane region" description="Helical" evidence="18">
    <location>
        <begin position="851"/>
        <end position="872"/>
    </location>
</feature>
<evidence type="ECO:0000256" key="7">
    <source>
        <dbReference type="ARBA" id="ARBA00022741"/>
    </source>
</evidence>
<dbReference type="InterPro" id="IPR008250">
    <property type="entry name" value="ATPase_P-typ_transduc_dom_A_sf"/>
</dbReference>
<evidence type="ECO:0000256" key="4">
    <source>
        <dbReference type="ARBA" id="ARBA00022448"/>
    </source>
</evidence>
<dbReference type="NCBIfam" id="TIGR01494">
    <property type="entry name" value="ATPase_P-type"/>
    <property type="match status" value="1"/>
</dbReference>
<dbReference type="GO" id="GO:0140345">
    <property type="term" value="F:phosphatidylcholine flippase activity"/>
    <property type="evidence" value="ECO:0007669"/>
    <property type="project" value="UniProtKB-ARBA"/>
</dbReference>
<feature type="transmembrane region" description="Helical" evidence="18">
    <location>
        <begin position="258"/>
        <end position="284"/>
    </location>
</feature>
<dbReference type="STRING" id="41447.ENSSDUP00000028336"/>
<dbReference type="InterPro" id="IPR023298">
    <property type="entry name" value="ATPase_P-typ_TM_dom_sf"/>
</dbReference>
<dbReference type="SFLD" id="SFLDG00002">
    <property type="entry name" value="C1.7:_P-type_atpase_like"/>
    <property type="match status" value="1"/>
</dbReference>
<dbReference type="Gene3D" id="3.40.1110.10">
    <property type="entry name" value="Calcium-transporting ATPase, cytoplasmic domain N"/>
    <property type="match status" value="1"/>
</dbReference>
<dbReference type="Gene3D" id="2.70.150.10">
    <property type="entry name" value="Calcium-transporting ATPase, cytoplasmic transduction domain A"/>
    <property type="match status" value="1"/>
</dbReference>
<keyword evidence="5 18" id="KW-0812">Transmembrane</keyword>
<feature type="binding site" evidence="16">
    <location>
        <position position="541"/>
    </location>
    <ligand>
        <name>ATP</name>
        <dbReference type="ChEBI" id="CHEBI:30616"/>
    </ligand>
</feature>
<feature type="binding site" evidence="17">
    <location>
        <position position="799"/>
    </location>
    <ligand>
        <name>Mg(2+)</name>
        <dbReference type="ChEBI" id="CHEBI:18420"/>
    </ligand>
</feature>
<feature type="transmembrane region" description="Helical" evidence="18">
    <location>
        <begin position="1003"/>
        <end position="1027"/>
    </location>
</feature>
<dbReference type="PANTHER" id="PTHR24092:SF177">
    <property type="entry name" value="PHOSPHOLIPID-TRANSPORTING ATPASE"/>
    <property type="match status" value="1"/>
</dbReference>
<feature type="region of interest" description="Disordered" evidence="19">
    <location>
        <begin position="1176"/>
        <end position="1206"/>
    </location>
</feature>
<evidence type="ECO:0000313" key="23">
    <source>
        <dbReference type="Proteomes" id="UP000261420"/>
    </source>
</evidence>
<dbReference type="GO" id="GO:0005802">
    <property type="term" value="C:trans-Golgi network"/>
    <property type="evidence" value="ECO:0007669"/>
    <property type="project" value="TreeGrafter"/>
</dbReference>
<keyword evidence="4" id="KW-0813">Transport</keyword>
<reference evidence="22" key="1">
    <citation type="submission" date="2025-08" db="UniProtKB">
        <authorList>
            <consortium name="Ensembl"/>
        </authorList>
    </citation>
    <scope>IDENTIFICATION</scope>
</reference>
<dbReference type="FunFam" id="3.40.50.1000:FF:000001">
    <property type="entry name" value="Phospholipid-transporting ATPase IC"/>
    <property type="match status" value="1"/>
</dbReference>
<evidence type="ECO:0000256" key="15">
    <source>
        <dbReference type="PIRSR" id="PIRSR606539-1"/>
    </source>
</evidence>
<dbReference type="InterPro" id="IPR018303">
    <property type="entry name" value="ATPase_P-typ_P_site"/>
</dbReference>
<evidence type="ECO:0000256" key="3">
    <source>
        <dbReference type="ARBA" id="ARBA00008109"/>
    </source>
</evidence>
<comment type="subcellular location">
    <subcellularLocation>
        <location evidence="2">Endomembrane system</location>
        <topology evidence="2">Multi-pass membrane protein</topology>
    </subcellularLocation>
    <subcellularLocation>
        <location evidence="18">Membrane</location>
        <topology evidence="18">Multi-pass membrane protein</topology>
    </subcellularLocation>
</comment>
<evidence type="ECO:0000256" key="18">
    <source>
        <dbReference type="RuleBase" id="RU362033"/>
    </source>
</evidence>
<feature type="compositionally biased region" description="Polar residues" evidence="19">
    <location>
        <begin position="1176"/>
        <end position="1190"/>
    </location>
</feature>
<evidence type="ECO:0000256" key="17">
    <source>
        <dbReference type="PIRSR" id="PIRSR606539-3"/>
    </source>
</evidence>
<protein>
    <recommendedName>
        <fullName evidence="18">Phospholipid-transporting ATPase</fullName>
        <ecNumber evidence="18">7.6.2.1</ecNumber>
    </recommendedName>
</protein>
<dbReference type="InterPro" id="IPR044492">
    <property type="entry name" value="P_typ_ATPase_HD_dom"/>
</dbReference>
<dbReference type="SFLD" id="SFLDS00003">
    <property type="entry name" value="Haloacid_Dehalogenase"/>
    <property type="match status" value="1"/>
</dbReference>
<dbReference type="Pfam" id="PF13246">
    <property type="entry name" value="Cation_ATPase"/>
    <property type="match status" value="1"/>
</dbReference>
<dbReference type="Pfam" id="PF16209">
    <property type="entry name" value="PhoLip_ATPase_N"/>
    <property type="match status" value="1"/>
</dbReference>
<dbReference type="Ensembl" id="ENSSDUT00000028826.1">
    <property type="protein sequence ID" value="ENSSDUP00000028336.1"/>
    <property type="gene ID" value="ENSSDUG00000020398.1"/>
</dbReference>
<feature type="binding site" evidence="16">
    <location>
        <position position="519"/>
    </location>
    <ligand>
        <name>ATP</name>
        <dbReference type="ChEBI" id="CHEBI:30616"/>
    </ligand>
</feature>
<comment type="similarity">
    <text evidence="3 18">Belongs to the cation transport ATPase (P-type) (TC 3.A.3) family. Type IV subfamily.</text>
</comment>
<dbReference type="InterPro" id="IPR032630">
    <property type="entry name" value="P_typ_ATPase_c"/>
</dbReference>
<evidence type="ECO:0000256" key="16">
    <source>
        <dbReference type="PIRSR" id="PIRSR606539-2"/>
    </source>
</evidence>
<evidence type="ECO:0000259" key="20">
    <source>
        <dbReference type="Pfam" id="PF16209"/>
    </source>
</evidence>
<feature type="binding site" evidence="16">
    <location>
        <position position="769"/>
    </location>
    <ligand>
        <name>ATP</name>
        <dbReference type="ChEBI" id="CHEBI:30616"/>
    </ligand>
</feature>
<proteinExistence type="inferred from homology"/>
<feature type="domain" description="P-type ATPase C-terminal" evidence="21">
    <location>
        <begin position="820"/>
        <end position="1112"/>
    </location>
</feature>
<evidence type="ECO:0000256" key="10">
    <source>
        <dbReference type="ARBA" id="ARBA00022967"/>
    </source>
</evidence>
<dbReference type="OMA" id="WSYFIVL"/>
<feature type="binding site" evidence="16">
    <location>
        <position position="656"/>
    </location>
    <ligand>
        <name>ATP</name>
        <dbReference type="ChEBI" id="CHEBI:30616"/>
    </ligand>
</feature>
<feature type="transmembrane region" description="Helical" evidence="18">
    <location>
        <begin position="1084"/>
        <end position="1106"/>
    </location>
</feature>
<feature type="binding site" evidence="16">
    <location>
        <position position="575"/>
    </location>
    <ligand>
        <name>ATP</name>
        <dbReference type="ChEBI" id="CHEBI:30616"/>
    </ligand>
</feature>
<dbReference type="SUPFAM" id="SSF81653">
    <property type="entry name" value="Calcium ATPase, transduction domain A"/>
    <property type="match status" value="1"/>
</dbReference>
<dbReference type="InterPro" id="IPR006539">
    <property type="entry name" value="P-type_ATPase_IV"/>
</dbReference>
<dbReference type="CDD" id="cd02073">
    <property type="entry name" value="P-type_ATPase_APLT_Dnf-like"/>
    <property type="match status" value="1"/>
</dbReference>
<feature type="transmembrane region" description="Helical" evidence="18">
    <location>
        <begin position="304"/>
        <end position="330"/>
    </location>
</feature>
<dbReference type="InterPro" id="IPR023299">
    <property type="entry name" value="ATPase_P-typ_cyto_dom_N"/>
</dbReference>
<dbReference type="GO" id="GO:0016887">
    <property type="term" value="F:ATP hydrolysis activity"/>
    <property type="evidence" value="ECO:0007669"/>
    <property type="project" value="InterPro"/>
</dbReference>
<evidence type="ECO:0000256" key="11">
    <source>
        <dbReference type="ARBA" id="ARBA00022989"/>
    </source>
</evidence>
<dbReference type="SUPFAM" id="SSF81660">
    <property type="entry name" value="Metal cation-transporting ATPase, ATP-binding domain N"/>
    <property type="match status" value="1"/>
</dbReference>
<feature type="transmembrane region" description="Helical" evidence="18">
    <location>
        <begin position="933"/>
        <end position="953"/>
    </location>
</feature>
<keyword evidence="7 16" id="KW-0547">Nucleotide-binding</keyword>
<dbReference type="GO" id="GO:0007030">
    <property type="term" value="P:Golgi organization"/>
    <property type="evidence" value="ECO:0007669"/>
    <property type="project" value="TreeGrafter"/>
</dbReference>
<feature type="binding site" evidence="16">
    <location>
        <position position="798"/>
    </location>
    <ligand>
        <name>ATP</name>
        <dbReference type="ChEBI" id="CHEBI:30616"/>
    </ligand>
</feature>
<feature type="binding site" evidence="16">
    <location>
        <position position="657"/>
    </location>
    <ligand>
        <name>ATP</name>
        <dbReference type="ChEBI" id="CHEBI:30616"/>
    </ligand>
</feature>
<keyword evidence="8 16" id="KW-0067">ATP-binding</keyword>
<dbReference type="GeneTree" id="ENSGT00940000165675"/>
<dbReference type="GO" id="GO:0005524">
    <property type="term" value="F:ATP binding"/>
    <property type="evidence" value="ECO:0007669"/>
    <property type="project" value="UniProtKB-UniRule"/>
</dbReference>
<dbReference type="NCBIfam" id="TIGR01652">
    <property type="entry name" value="ATPase-Plipid"/>
    <property type="match status" value="1"/>
</dbReference>
<dbReference type="FunFam" id="2.70.150.10:FF:000025">
    <property type="entry name" value="Phospholipid-transporting ATPase"/>
    <property type="match status" value="1"/>
</dbReference>
<feature type="transmembrane region" description="Helical" evidence="18">
    <location>
        <begin position="973"/>
        <end position="991"/>
    </location>
</feature>
<feature type="active site" description="4-aspartylphosphate intermediate" evidence="15">
    <location>
        <position position="376"/>
    </location>
</feature>
<evidence type="ECO:0000256" key="13">
    <source>
        <dbReference type="ARBA" id="ARBA00023136"/>
    </source>
</evidence>
<dbReference type="AlphaFoldDB" id="A0A3B4VBZ5"/>
<keyword evidence="13 18" id="KW-0472">Membrane</keyword>
<keyword evidence="12" id="KW-0445">Lipid transport</keyword>
<feature type="binding site" evidence="16">
    <location>
        <position position="376"/>
    </location>
    <ligand>
        <name>ATP</name>
        <dbReference type="ChEBI" id="CHEBI:30616"/>
    </ligand>
</feature>
<feature type="transmembrane region" description="Helical" evidence="18">
    <location>
        <begin position="884"/>
        <end position="904"/>
    </location>
</feature>
<accession>A0A3B4VBZ5</accession>
<keyword evidence="9 17" id="KW-0460">Magnesium</keyword>
<keyword evidence="6 17" id="KW-0479">Metal-binding</keyword>
<reference evidence="22" key="2">
    <citation type="submission" date="2025-09" db="UniProtKB">
        <authorList>
            <consortium name="Ensembl"/>
        </authorList>
    </citation>
    <scope>IDENTIFICATION</scope>
</reference>
<dbReference type="Proteomes" id="UP000261420">
    <property type="component" value="Unplaced"/>
</dbReference>